<evidence type="ECO:0000256" key="7">
    <source>
        <dbReference type="PROSITE-ProRule" id="PRU01360"/>
    </source>
</evidence>
<keyword evidence="6 7" id="KW-0998">Cell outer membrane</keyword>
<evidence type="ECO:0000256" key="1">
    <source>
        <dbReference type="ARBA" id="ARBA00004571"/>
    </source>
</evidence>
<evidence type="ECO:0000256" key="4">
    <source>
        <dbReference type="ARBA" id="ARBA00022692"/>
    </source>
</evidence>
<keyword evidence="5 7" id="KW-0472">Membrane</keyword>
<dbReference type="InterPro" id="IPR012910">
    <property type="entry name" value="Plug_dom"/>
</dbReference>
<dbReference type="NCBIfam" id="TIGR04057">
    <property type="entry name" value="SusC_RagA_signa"/>
    <property type="match status" value="1"/>
</dbReference>
<dbReference type="InterPro" id="IPR036942">
    <property type="entry name" value="Beta-barrel_TonB_sf"/>
</dbReference>
<keyword evidence="3 7" id="KW-1134">Transmembrane beta strand</keyword>
<evidence type="ECO:0000256" key="8">
    <source>
        <dbReference type="SAM" id="SignalP"/>
    </source>
</evidence>
<feature type="domain" description="TonB-dependent receptor plug" evidence="9">
    <location>
        <begin position="134"/>
        <end position="257"/>
    </location>
</feature>
<evidence type="ECO:0000256" key="2">
    <source>
        <dbReference type="ARBA" id="ARBA00022448"/>
    </source>
</evidence>
<dbReference type="SUPFAM" id="SSF56935">
    <property type="entry name" value="Porins"/>
    <property type="match status" value="1"/>
</dbReference>
<dbReference type="GO" id="GO:0009279">
    <property type="term" value="C:cell outer membrane"/>
    <property type="evidence" value="ECO:0007669"/>
    <property type="project" value="UniProtKB-SubCell"/>
</dbReference>
<evidence type="ECO:0000313" key="11">
    <source>
        <dbReference type="Proteomes" id="UP000249645"/>
    </source>
</evidence>
<dbReference type="Pfam" id="PF07715">
    <property type="entry name" value="Plug"/>
    <property type="match status" value="1"/>
</dbReference>
<dbReference type="Pfam" id="PF13620">
    <property type="entry name" value="CarboxypepD_reg"/>
    <property type="match status" value="1"/>
</dbReference>
<comment type="similarity">
    <text evidence="7">Belongs to the TonB-dependent receptor family.</text>
</comment>
<dbReference type="PROSITE" id="PS52016">
    <property type="entry name" value="TONB_DEPENDENT_REC_3"/>
    <property type="match status" value="1"/>
</dbReference>
<feature type="chain" id="PRO_5016159770" evidence="8">
    <location>
        <begin position="26"/>
        <end position="1031"/>
    </location>
</feature>
<dbReference type="Proteomes" id="UP000249645">
    <property type="component" value="Unassembled WGS sequence"/>
</dbReference>
<dbReference type="InterPro" id="IPR039426">
    <property type="entry name" value="TonB-dep_rcpt-like"/>
</dbReference>
<dbReference type="AlphaFoldDB" id="A0A2W5EGI3"/>
<evidence type="ECO:0000313" key="10">
    <source>
        <dbReference type="EMBL" id="PZP43465.1"/>
    </source>
</evidence>
<dbReference type="InterPro" id="IPR037066">
    <property type="entry name" value="Plug_dom_sf"/>
</dbReference>
<evidence type="ECO:0000259" key="9">
    <source>
        <dbReference type="Pfam" id="PF07715"/>
    </source>
</evidence>
<evidence type="ECO:0000256" key="6">
    <source>
        <dbReference type="ARBA" id="ARBA00023237"/>
    </source>
</evidence>
<name>A0A2W5EGI3_9SPHI</name>
<dbReference type="SUPFAM" id="SSF49464">
    <property type="entry name" value="Carboxypeptidase regulatory domain-like"/>
    <property type="match status" value="1"/>
</dbReference>
<dbReference type="EMBL" id="QFOI01000370">
    <property type="protein sequence ID" value="PZP43465.1"/>
    <property type="molecule type" value="Genomic_DNA"/>
</dbReference>
<accession>A0A2W5EGI3</accession>
<evidence type="ECO:0000256" key="5">
    <source>
        <dbReference type="ARBA" id="ARBA00023136"/>
    </source>
</evidence>
<dbReference type="NCBIfam" id="TIGR04056">
    <property type="entry name" value="OMP_RagA_SusC"/>
    <property type="match status" value="1"/>
</dbReference>
<evidence type="ECO:0000256" key="3">
    <source>
        <dbReference type="ARBA" id="ARBA00022452"/>
    </source>
</evidence>
<dbReference type="InterPro" id="IPR023997">
    <property type="entry name" value="TonB-dep_OMP_SusC/RagA_CS"/>
</dbReference>
<sequence>MMKKLKQHAFLTAFLLLGCTTIMRAQERVNVTGKVLADNGTELDGTQITILNVRTNTKTSALSDSSGSFQIDNLLSGEKYTLFFNHVGYLKDSLSNLLFSTTERNNLLVRLKQDSKTALDNIVVTALGIKRQEKSLSYSIQQVGQSALTNVQNANMVNSLNGRVAGVQINTSSSGIGGAARVVLRGTKSIGGENNAFYVIDGIPLVDLNQGKSEGLFGGASGSQSFADFNPDDVESISVLTGPSAAALYGSQAAQGVILINTKKGTKDGVKLNYSNNTTFFDPFVMPKFQNTYGNATGSFQSWGDKLTTPTSYNPKDFFKTGVQQINSLSVSIGSGKSQTIISGSGLNAKGIVPNNKYNRYNFMIKNTNSFLDDKITTDVSAAYVYQQDQNMISQGQYFNPILATYLFPRGEDFDAVNYYERYDASRRIPVQYWPYGNQALALQNPYWTTNRMLFPNNKNRYMFTGAISYKPLNWFTIAARGRIDNTYQESEQKFYASTDAVYGVSDKGYYSYYNNKLSNIYTDLIGTINKRFNEFSLNINVGTSYQRVKPSIKGYRGQLATIPNLFALQNINSATGSPVEGTSNTVNSSFPYDAWGNAAVFGVVEVGYKNFLFLSASGRNDWNSHLSGAKKNNFFYPSVGLSAVLSDIWKVPSAISYLKLRGSYAQVGSPITLFGITPGTATYPLTSGQVGKVGYPAQTEFNPEKTRSYELGFNMKFFASKLSLDATFYKSNTFNQLILTSASGTSGYNYNLLQAGNVMNKGIELALGYDNRSDVLRYSTGVTLTLNRNKVIEIADNPIGEDGSVGAPITNYVVPNTNGTGIVYKGQSMGEIYANQLLQRNANGDIFISGNGTFARVNTTTKLGNTNPDYMLGWRNDLSFKNFSLGLLFSARVGGIVTSQTQAIMDAYGVSKASANARDNGGVMVNGIPYDAQSYYSQVGGTDALLAFYTYDATNVRLQEATISYALPKSVLKDKVKLTFSLIGNNLLMIYNKAPFDPQLTGSTGTYYQGYDYFMLPSLRSLGFSVKAQF</sequence>
<dbReference type="InterPro" id="IPR023996">
    <property type="entry name" value="TonB-dep_OMP_SusC/RagA"/>
</dbReference>
<keyword evidence="4 7" id="KW-0812">Transmembrane</keyword>
<comment type="caution">
    <text evidence="10">The sequence shown here is derived from an EMBL/GenBank/DDBJ whole genome shotgun (WGS) entry which is preliminary data.</text>
</comment>
<protein>
    <submittedName>
        <fullName evidence="10">SusC/RagA family protein</fullName>
    </submittedName>
</protein>
<comment type="subcellular location">
    <subcellularLocation>
        <location evidence="1 7">Cell outer membrane</location>
        <topology evidence="1 7">Multi-pass membrane protein</topology>
    </subcellularLocation>
</comment>
<proteinExistence type="inferred from homology"/>
<keyword evidence="8" id="KW-0732">Signal</keyword>
<dbReference type="Gene3D" id="2.170.130.10">
    <property type="entry name" value="TonB-dependent receptor, plug domain"/>
    <property type="match status" value="1"/>
</dbReference>
<organism evidence="10 11">
    <name type="scientific">Pseudopedobacter saltans</name>
    <dbReference type="NCBI Taxonomy" id="151895"/>
    <lineage>
        <taxon>Bacteria</taxon>
        <taxon>Pseudomonadati</taxon>
        <taxon>Bacteroidota</taxon>
        <taxon>Sphingobacteriia</taxon>
        <taxon>Sphingobacteriales</taxon>
        <taxon>Sphingobacteriaceae</taxon>
        <taxon>Pseudopedobacter</taxon>
    </lineage>
</organism>
<reference evidence="10 11" key="1">
    <citation type="submission" date="2017-11" db="EMBL/GenBank/DDBJ databases">
        <title>Infants hospitalized years apart are colonized by the same room-sourced microbial strains.</title>
        <authorList>
            <person name="Brooks B."/>
            <person name="Olm M.R."/>
            <person name="Firek B.A."/>
            <person name="Baker R."/>
            <person name="Thomas B.C."/>
            <person name="Morowitz M.J."/>
            <person name="Banfield J.F."/>
        </authorList>
    </citation>
    <scope>NUCLEOTIDE SEQUENCE [LARGE SCALE GENOMIC DNA]</scope>
    <source>
        <strain evidence="10">S2_009_000_R2_76</strain>
    </source>
</reference>
<keyword evidence="2 7" id="KW-0813">Transport</keyword>
<dbReference type="PROSITE" id="PS51257">
    <property type="entry name" value="PROKAR_LIPOPROTEIN"/>
    <property type="match status" value="1"/>
</dbReference>
<dbReference type="Gene3D" id="2.40.170.20">
    <property type="entry name" value="TonB-dependent receptor, beta-barrel domain"/>
    <property type="match status" value="1"/>
</dbReference>
<gene>
    <name evidence="10" type="ORF">DI598_15735</name>
</gene>
<feature type="signal peptide" evidence="8">
    <location>
        <begin position="1"/>
        <end position="25"/>
    </location>
</feature>
<dbReference type="Gene3D" id="2.60.40.1120">
    <property type="entry name" value="Carboxypeptidase-like, regulatory domain"/>
    <property type="match status" value="1"/>
</dbReference>
<dbReference type="InterPro" id="IPR008969">
    <property type="entry name" value="CarboxyPept-like_regulatory"/>
</dbReference>